<dbReference type="HOGENOM" id="CLU_698974_0_0_1"/>
<dbReference type="KEGG" id="olu:OSTLU_24282"/>
<evidence type="ECO:0000313" key="2">
    <source>
        <dbReference type="Proteomes" id="UP000001568"/>
    </source>
</evidence>
<dbReference type="GeneID" id="5000856"/>
<dbReference type="Gramene" id="ABO95328">
    <property type="protein sequence ID" value="ABO95328"/>
    <property type="gene ID" value="OSTLU_24282"/>
</dbReference>
<keyword evidence="2" id="KW-1185">Reference proteome</keyword>
<accession>A4RUX1</accession>
<sequence>MGLSKEQLRRRSRALRQGVKRGRACAACVALATVVALALGLAQVSLGGAYDPALDARCVRTLKETQRSWFEHRACHYSAREARADFIAAELALTVRARHAPGPCVVMTIGLPEPGSGREGDDARVMRRRGSVDAGMATKMGFWVNAMANAGAFECETRTYVDERAVETLSATLKDLGHDNSIVEKLWNDRRVSRQLDEEFEQIAKTSPKAKLTVLINDAKRSRSQFARFKKGLASGKVSTIIWRREITSKAQRKALLGEVKLVAQYGYSVYLAGASADADGKATPTAYLRVDHGAWDDIFATPNSGIELTIVAVARDNKFKTLLDQTFGLCPVKTSVLNFNEPKGHSCHCDSDRFTDEMADSKCSLQSRLGLGTSTYNWFSSLLSGRTDTDAAGVSELEEALGGKIDSDERKLARR</sequence>
<dbReference type="OMA" id="IWRREIT"/>
<proteinExistence type="predicted"/>
<evidence type="ECO:0000313" key="1">
    <source>
        <dbReference type="EMBL" id="ABO95328.1"/>
    </source>
</evidence>
<dbReference type="EMBL" id="CP000583">
    <property type="protein sequence ID" value="ABO95328.1"/>
    <property type="molecule type" value="Genomic_DNA"/>
</dbReference>
<dbReference type="OrthoDB" id="10375696at2759"/>
<reference evidence="1 2" key="1">
    <citation type="journal article" date="2007" name="Proc. Natl. Acad. Sci. U.S.A.">
        <title>The tiny eukaryote Ostreococcus provides genomic insights into the paradox of plankton speciation.</title>
        <authorList>
            <person name="Palenik B."/>
            <person name="Grimwood J."/>
            <person name="Aerts A."/>
            <person name="Rouze P."/>
            <person name="Salamov A."/>
            <person name="Putnam N."/>
            <person name="Dupont C."/>
            <person name="Jorgensen R."/>
            <person name="Derelle E."/>
            <person name="Rombauts S."/>
            <person name="Zhou K."/>
            <person name="Otillar R."/>
            <person name="Merchant S.S."/>
            <person name="Podell S."/>
            <person name="Gaasterland T."/>
            <person name="Napoli C."/>
            <person name="Gendler K."/>
            <person name="Manuell A."/>
            <person name="Tai V."/>
            <person name="Vallon O."/>
            <person name="Piganeau G."/>
            <person name="Jancek S."/>
            <person name="Heijde M."/>
            <person name="Jabbari K."/>
            <person name="Bowler C."/>
            <person name="Lohr M."/>
            <person name="Robbens S."/>
            <person name="Werner G."/>
            <person name="Dubchak I."/>
            <person name="Pazour G.J."/>
            <person name="Ren Q."/>
            <person name="Paulsen I."/>
            <person name="Delwiche C."/>
            <person name="Schmutz J."/>
            <person name="Rokhsar D."/>
            <person name="Van de Peer Y."/>
            <person name="Moreau H."/>
            <person name="Grigoriev I.V."/>
        </authorList>
    </citation>
    <scope>NUCLEOTIDE SEQUENCE [LARGE SCALE GENOMIC DNA]</scope>
    <source>
        <strain evidence="1 2">CCE9901</strain>
    </source>
</reference>
<dbReference type="Proteomes" id="UP000001568">
    <property type="component" value="Chromosome 3"/>
</dbReference>
<organism evidence="1 2">
    <name type="scientific">Ostreococcus lucimarinus (strain CCE9901)</name>
    <dbReference type="NCBI Taxonomy" id="436017"/>
    <lineage>
        <taxon>Eukaryota</taxon>
        <taxon>Viridiplantae</taxon>
        <taxon>Chlorophyta</taxon>
        <taxon>Mamiellophyceae</taxon>
        <taxon>Mamiellales</taxon>
        <taxon>Bathycoccaceae</taxon>
        <taxon>Ostreococcus</taxon>
    </lineage>
</organism>
<name>A4RUX1_OSTLU</name>
<dbReference type="RefSeq" id="XP_001417035.1">
    <property type="nucleotide sequence ID" value="XM_001416998.1"/>
</dbReference>
<dbReference type="AlphaFoldDB" id="A4RUX1"/>
<protein>
    <submittedName>
        <fullName evidence="1">Uncharacterized protein</fullName>
    </submittedName>
</protein>
<gene>
    <name evidence="1" type="ORF">OSTLU_24282</name>
</gene>